<evidence type="ECO:0000313" key="2">
    <source>
        <dbReference type="EMBL" id="CAY81999.1"/>
    </source>
</evidence>
<evidence type="ECO:0000256" key="1">
    <source>
        <dbReference type="SAM" id="Phobius"/>
    </source>
</evidence>
<keyword evidence="1" id="KW-0472">Membrane</keyword>
<dbReference type="AlphaFoldDB" id="C8ZF33"/>
<dbReference type="HOGENOM" id="CLU_1971770_0_0_1"/>
<reference evidence="2 3" key="1">
    <citation type="journal article" date="2009" name="Proc. Natl. Acad. Sci. U.S.A.">
        <title>Eukaryote-to-eukaryote gene transfer events revealed by the genome sequence of the wine yeast Saccharomyces cerevisiae EC1118.</title>
        <authorList>
            <person name="Novo M."/>
            <person name="Bigey F."/>
            <person name="Beyne E."/>
            <person name="Galeote V."/>
            <person name="Gavory F."/>
            <person name="Mallet S."/>
            <person name="Cambot B."/>
            <person name="Legras J.L."/>
            <person name="Wincker P."/>
            <person name="Casaregola S."/>
            <person name="Dequin S."/>
        </authorList>
    </citation>
    <scope>NUCLEOTIDE SEQUENCE [LARGE SCALE GENOMIC DNA]</scope>
    <source>
        <strain evidence="3">Lalvin EC1118 / Prise de mousse</strain>
    </source>
</reference>
<organism evidence="2 3">
    <name type="scientific">Saccharomyces cerevisiae (strain Lalvin EC1118 / Prise de mousse)</name>
    <name type="common">Baker's yeast</name>
    <dbReference type="NCBI Taxonomy" id="643680"/>
    <lineage>
        <taxon>Eukaryota</taxon>
        <taxon>Fungi</taxon>
        <taxon>Dikarya</taxon>
        <taxon>Ascomycota</taxon>
        <taxon>Saccharomycotina</taxon>
        <taxon>Saccharomycetes</taxon>
        <taxon>Saccharomycetales</taxon>
        <taxon>Saccharomycetaceae</taxon>
        <taxon>Saccharomyces</taxon>
    </lineage>
</organism>
<feature type="transmembrane region" description="Helical" evidence="1">
    <location>
        <begin position="80"/>
        <end position="97"/>
    </location>
</feature>
<name>C8ZF33_YEAS8</name>
<sequence>MYLCYTCFFLPSYDCKRLFTIVRAYIPARLSCNQPMVLFFTSPSSSSLYSLLFSKVSIISCAVLPLSIPFRMNLYNLFRLEKVFLFLLSLHLLPYLASRCLIDGFPLIPVSYSSHIVFTSVGAFNIL</sequence>
<evidence type="ECO:0000313" key="3">
    <source>
        <dbReference type="Proteomes" id="UP000000286"/>
    </source>
</evidence>
<dbReference type="Proteomes" id="UP000000286">
    <property type="component" value="Chromosome XIII"/>
</dbReference>
<proteinExistence type="predicted"/>
<gene>
    <name evidence="2" type="ORF">EC1118_1M3_3598g</name>
</gene>
<keyword evidence="1" id="KW-0812">Transmembrane</keyword>
<keyword evidence="1" id="KW-1133">Transmembrane helix</keyword>
<protein>
    <submittedName>
        <fullName evidence="2">EC1118_1M3_3598p</fullName>
    </submittedName>
</protein>
<accession>C8ZF33</accession>
<feature type="transmembrane region" description="Helical" evidence="1">
    <location>
        <begin position="48"/>
        <end position="68"/>
    </location>
</feature>
<dbReference type="EMBL" id="FN393082">
    <property type="protein sequence ID" value="CAY81999.1"/>
    <property type="molecule type" value="Genomic_DNA"/>
</dbReference>